<dbReference type="STRING" id="1081109.A0A168FCJ5"/>
<evidence type="ECO:0000313" key="3">
    <source>
        <dbReference type="Proteomes" id="UP000078544"/>
    </source>
</evidence>
<evidence type="ECO:0000256" key="1">
    <source>
        <dbReference type="SAM" id="MobiDB-lite"/>
    </source>
</evidence>
<feature type="region of interest" description="Disordered" evidence="1">
    <location>
        <begin position="178"/>
        <end position="203"/>
    </location>
</feature>
<comment type="caution">
    <text evidence="2">The sequence shown here is derived from an EMBL/GenBank/DDBJ whole genome shotgun (WGS) entry which is preliminary data.</text>
</comment>
<protein>
    <submittedName>
        <fullName evidence="2">Esterase-like protein</fullName>
    </submittedName>
</protein>
<accession>A0A168FCJ5</accession>
<name>A0A168FCJ5_9HYPO</name>
<sequence>MIIGKLLRRAVSNDAIRFRAQSRRWASYDKKALSLEALEAKVQAGLRNSPNENFAVVETGRKKIVTAGGDLPMSPLFNPQWIKARRRQRKDDPREATGRFREKLAKNIYARALATSIRRCATTFVSLPRYFLQDFEIVKCPSNDSVWWAPGHSAFEHLEKFQSSSASTISRTLEHADANAQPSDNGQNPDKQSTKANSHDPRQRSPVTIYTLCQKHVVDRIGGKNPRFLALLLANRGGLAVTPNHRNAVWRSDMGEVLLEMLRSHAADALLFVSKLGDRSLIRAAGNWDDVKDAPQLGCVLWLPSKEEASRQYATLDNQGAKYGKKVTVHNLEWLLGASEVQRLKAASTVFRDNEILILRNRRSRPTRQLHLLLWKLQGYLAQLH</sequence>
<feature type="compositionally biased region" description="Polar residues" evidence="1">
    <location>
        <begin position="180"/>
        <end position="196"/>
    </location>
</feature>
<evidence type="ECO:0000313" key="2">
    <source>
        <dbReference type="EMBL" id="KZZ99721.1"/>
    </source>
</evidence>
<proteinExistence type="predicted"/>
<gene>
    <name evidence="2" type="ORF">AAL_02293</name>
</gene>
<dbReference type="OrthoDB" id="3363286at2759"/>
<dbReference type="EMBL" id="AZGY01000003">
    <property type="protein sequence ID" value="KZZ99721.1"/>
    <property type="molecule type" value="Genomic_DNA"/>
</dbReference>
<keyword evidence="3" id="KW-1185">Reference proteome</keyword>
<dbReference type="AlphaFoldDB" id="A0A168FCJ5"/>
<organism evidence="2 3">
    <name type="scientific">Moelleriella libera RCEF 2490</name>
    <dbReference type="NCBI Taxonomy" id="1081109"/>
    <lineage>
        <taxon>Eukaryota</taxon>
        <taxon>Fungi</taxon>
        <taxon>Dikarya</taxon>
        <taxon>Ascomycota</taxon>
        <taxon>Pezizomycotina</taxon>
        <taxon>Sordariomycetes</taxon>
        <taxon>Hypocreomycetidae</taxon>
        <taxon>Hypocreales</taxon>
        <taxon>Clavicipitaceae</taxon>
        <taxon>Moelleriella</taxon>
    </lineage>
</organism>
<dbReference type="Proteomes" id="UP000078544">
    <property type="component" value="Unassembled WGS sequence"/>
</dbReference>
<reference evidence="2 3" key="1">
    <citation type="journal article" date="2016" name="Genome Biol. Evol.">
        <title>Divergent and convergent evolution of fungal pathogenicity.</title>
        <authorList>
            <person name="Shang Y."/>
            <person name="Xiao G."/>
            <person name="Zheng P."/>
            <person name="Cen K."/>
            <person name="Zhan S."/>
            <person name="Wang C."/>
        </authorList>
    </citation>
    <scope>NUCLEOTIDE SEQUENCE [LARGE SCALE GENOMIC DNA]</scope>
    <source>
        <strain evidence="2 3">RCEF 2490</strain>
    </source>
</reference>